<feature type="non-terminal residue" evidence="8">
    <location>
        <position position="1"/>
    </location>
</feature>
<dbReference type="Pfam" id="PF04545">
    <property type="entry name" value="Sigma70_r4"/>
    <property type="match status" value="1"/>
</dbReference>
<organism evidence="8">
    <name type="scientific">marine sediment metagenome</name>
    <dbReference type="NCBI Taxonomy" id="412755"/>
    <lineage>
        <taxon>unclassified sequences</taxon>
        <taxon>metagenomes</taxon>
        <taxon>ecological metagenomes</taxon>
    </lineage>
</organism>
<dbReference type="NCBIfam" id="TIGR02479">
    <property type="entry name" value="FliA_WhiG"/>
    <property type="match status" value="1"/>
</dbReference>
<proteinExistence type="predicted"/>
<evidence type="ECO:0000256" key="1">
    <source>
        <dbReference type="ARBA" id="ARBA00023015"/>
    </source>
</evidence>
<feature type="domain" description="RNA polymerase sigma-70" evidence="6">
    <location>
        <begin position="84"/>
        <end position="97"/>
    </location>
</feature>
<evidence type="ECO:0000313" key="8">
    <source>
        <dbReference type="EMBL" id="GAH45116.1"/>
    </source>
</evidence>
<evidence type="ECO:0000256" key="2">
    <source>
        <dbReference type="ARBA" id="ARBA00023082"/>
    </source>
</evidence>
<dbReference type="Pfam" id="PF04542">
    <property type="entry name" value="Sigma70_r2"/>
    <property type="match status" value="1"/>
</dbReference>
<dbReference type="InterPro" id="IPR014284">
    <property type="entry name" value="RNA_pol_sigma-70_dom"/>
</dbReference>
<protein>
    <recommendedName>
        <fullName evidence="6 7">RNA polymerase sigma-70 domain-containing protein</fullName>
    </recommendedName>
</protein>
<accession>X1FHJ3</accession>
<dbReference type="Pfam" id="PF04539">
    <property type="entry name" value="Sigma70_r3"/>
    <property type="match status" value="1"/>
</dbReference>
<dbReference type="SUPFAM" id="SSF88659">
    <property type="entry name" value="Sigma3 and sigma4 domains of RNA polymerase sigma factors"/>
    <property type="match status" value="2"/>
</dbReference>
<dbReference type="InterPro" id="IPR013325">
    <property type="entry name" value="RNA_pol_sigma_r2"/>
</dbReference>
<dbReference type="InterPro" id="IPR007630">
    <property type="entry name" value="RNA_pol_sigma70_r4"/>
</dbReference>
<dbReference type="Gene3D" id="1.20.140.160">
    <property type="match status" value="1"/>
</dbReference>
<feature type="domain" description="RNA polymerase sigma-70" evidence="7">
    <location>
        <begin position="247"/>
        <end position="273"/>
    </location>
</feature>
<dbReference type="InterPro" id="IPR013324">
    <property type="entry name" value="RNA_pol_sigma_r3/r4-like"/>
</dbReference>
<keyword evidence="3" id="KW-0238">DNA-binding</keyword>
<evidence type="ECO:0000256" key="5">
    <source>
        <dbReference type="SAM" id="MobiDB-lite"/>
    </source>
</evidence>
<dbReference type="GO" id="GO:0003899">
    <property type="term" value="F:DNA-directed RNA polymerase activity"/>
    <property type="evidence" value="ECO:0007669"/>
    <property type="project" value="InterPro"/>
</dbReference>
<dbReference type="GO" id="GO:0006352">
    <property type="term" value="P:DNA-templated transcription initiation"/>
    <property type="evidence" value="ECO:0007669"/>
    <property type="project" value="InterPro"/>
</dbReference>
<dbReference type="Gene3D" id="1.10.1740.10">
    <property type="match status" value="1"/>
</dbReference>
<dbReference type="GO" id="GO:0003677">
    <property type="term" value="F:DNA binding"/>
    <property type="evidence" value="ECO:0007669"/>
    <property type="project" value="UniProtKB-KW"/>
</dbReference>
<gene>
    <name evidence="8" type="ORF">S03H2_14638</name>
</gene>
<dbReference type="InterPro" id="IPR007624">
    <property type="entry name" value="RNA_pol_sigma70_r3"/>
</dbReference>
<keyword evidence="4" id="KW-0804">Transcription</keyword>
<dbReference type="InterPro" id="IPR000943">
    <property type="entry name" value="RNA_pol_sigma70"/>
</dbReference>
<dbReference type="InterPro" id="IPR007627">
    <property type="entry name" value="RNA_pol_sigma70_r2"/>
</dbReference>
<evidence type="ECO:0000256" key="4">
    <source>
        <dbReference type="ARBA" id="ARBA00023163"/>
    </source>
</evidence>
<evidence type="ECO:0000259" key="7">
    <source>
        <dbReference type="PROSITE" id="PS00716"/>
    </source>
</evidence>
<dbReference type="InterPro" id="IPR012845">
    <property type="entry name" value="RNA_pol_sigma_FliA_WhiG"/>
</dbReference>
<dbReference type="NCBIfam" id="TIGR02937">
    <property type="entry name" value="sigma70-ECF"/>
    <property type="match status" value="1"/>
</dbReference>
<feature type="compositionally biased region" description="Polar residues" evidence="5">
    <location>
        <begin position="1"/>
        <end position="12"/>
    </location>
</feature>
<dbReference type="PRINTS" id="PR00046">
    <property type="entry name" value="SIGMA70FCT"/>
</dbReference>
<evidence type="ECO:0000256" key="3">
    <source>
        <dbReference type="ARBA" id="ARBA00023125"/>
    </source>
</evidence>
<keyword evidence="2" id="KW-0731">Sigma factor</keyword>
<dbReference type="PROSITE" id="PS00715">
    <property type="entry name" value="SIGMA70_1"/>
    <property type="match status" value="1"/>
</dbReference>
<dbReference type="AlphaFoldDB" id="X1FHJ3"/>
<dbReference type="GO" id="GO:0016987">
    <property type="term" value="F:sigma factor activity"/>
    <property type="evidence" value="ECO:0007669"/>
    <property type="project" value="UniProtKB-KW"/>
</dbReference>
<evidence type="ECO:0000259" key="6">
    <source>
        <dbReference type="PROSITE" id="PS00715"/>
    </source>
</evidence>
<comment type="caution">
    <text evidence="8">The sequence shown here is derived from an EMBL/GenBank/DDBJ whole genome shotgun (WGS) entry which is preliminary data.</text>
</comment>
<dbReference type="CDD" id="cd06171">
    <property type="entry name" value="Sigma70_r4"/>
    <property type="match status" value="1"/>
</dbReference>
<dbReference type="SUPFAM" id="SSF88946">
    <property type="entry name" value="Sigma2 domain of RNA polymerase sigma factors"/>
    <property type="match status" value="1"/>
</dbReference>
<name>X1FHJ3_9ZZZZ</name>
<sequence>GLDANNVASKTSNGEKHLIRRGPPGQIEDSQKHLKAVARRAYSGQKISAQGGPENEQIAQFLPMVHKIVQRVVTYLKPPLSYEDLVSAGTVGLVKAARNYDPSHQAEFKTYAYIRIRGAILDELRGWSFVPANISRQIHKALQLSLEISKQTGTAPSDAELAEKLGITVDKLYQTFENARAQHFVSIDGFGGEDSPTLGNLLAAVNTTTPVQQLEKDELINKLTEAIQQLNDRQRQIILLYYQQKITMKQIAEVFKITEPRVSQLHATALFNLSVKLRQWKDGR</sequence>
<dbReference type="PANTHER" id="PTHR30385:SF7">
    <property type="entry name" value="RNA POLYMERASE SIGMA FACTOR FLIA"/>
    <property type="match status" value="1"/>
</dbReference>
<dbReference type="PANTHER" id="PTHR30385">
    <property type="entry name" value="SIGMA FACTOR F FLAGELLAR"/>
    <property type="match status" value="1"/>
</dbReference>
<feature type="region of interest" description="Disordered" evidence="5">
    <location>
        <begin position="1"/>
        <end position="27"/>
    </location>
</feature>
<reference evidence="8" key="1">
    <citation type="journal article" date="2014" name="Front. Microbiol.">
        <title>High frequency of phylogenetically diverse reductive dehalogenase-homologous genes in deep subseafloor sedimentary metagenomes.</title>
        <authorList>
            <person name="Kawai M."/>
            <person name="Futagami T."/>
            <person name="Toyoda A."/>
            <person name="Takaki Y."/>
            <person name="Nishi S."/>
            <person name="Hori S."/>
            <person name="Arai W."/>
            <person name="Tsubouchi T."/>
            <person name="Morono Y."/>
            <person name="Uchiyama I."/>
            <person name="Ito T."/>
            <person name="Fujiyama A."/>
            <person name="Inagaki F."/>
            <person name="Takami H."/>
        </authorList>
    </citation>
    <scope>NUCLEOTIDE SEQUENCE</scope>
    <source>
        <strain evidence="8">Expedition CK06-06</strain>
    </source>
</reference>
<keyword evidence="1" id="KW-0805">Transcription regulation</keyword>
<dbReference type="PROSITE" id="PS00716">
    <property type="entry name" value="SIGMA70_2"/>
    <property type="match status" value="1"/>
</dbReference>
<dbReference type="EMBL" id="BARU01007433">
    <property type="protein sequence ID" value="GAH45116.1"/>
    <property type="molecule type" value="Genomic_DNA"/>
</dbReference>